<reference evidence="1" key="1">
    <citation type="submission" date="2014-01" db="EMBL/GenBank/DDBJ databases">
        <title>The Genome Sequence of Fusobacterium nucleatum 13_3C.</title>
        <authorList>
            <consortium name="The Broad Institute Genomics Platform"/>
            <person name="Earl A."/>
            <person name="Allen-Vercoe E."/>
            <person name="Daigneault M."/>
            <person name="Young S.K."/>
            <person name="Zeng Q."/>
            <person name="Gargeya S."/>
            <person name="Fitzgerald M."/>
            <person name="Abouelleil A."/>
            <person name="Alvarado L."/>
            <person name="Chapman S.B."/>
            <person name="Gainer-Dewar J."/>
            <person name="Goldberg J."/>
            <person name="Griggs A."/>
            <person name="Gujja S."/>
            <person name="Hansen M."/>
            <person name="Howarth C."/>
            <person name="Imamovic A."/>
            <person name="Ireland A."/>
            <person name="Larimer J."/>
            <person name="McCowan C."/>
            <person name="Murphy C."/>
            <person name="Pearson M."/>
            <person name="Poon T.W."/>
            <person name="Priest M."/>
            <person name="Roberts A."/>
            <person name="Saif S."/>
            <person name="Shea T."/>
            <person name="Sykes S."/>
            <person name="Wortman J."/>
            <person name="Nusbaum C."/>
            <person name="Birren B."/>
        </authorList>
    </citation>
    <scope>NUCLEOTIDE SEQUENCE [LARGE SCALE GENOMIC DNA]</scope>
    <source>
        <strain evidence="1">13_3C</strain>
    </source>
</reference>
<sequence>MIRNYIFESILNKIADFFLKNNILEILECEFKKFEKVDMNEENLDKFKNFISDMENKIKNFDMKISLYDSLIFYAMYTTQNRKLKDYVREDLSFKNKSNAIYLDYNVLQDYENDKDVINQLINEKNFFVYSPIHAEEIIRATEKKDYIVQKNKVIDIISKYFSNILVIEQDNRVYKEDFENSIERAINNPIQRIVDIVKVLDFYELSPSPTRDAIKNYLNQIKVNNITLNNLSIAEILTKFPKLKEYFNDIMKNTSPFNSRINSLFSFLDYIGYFSEKNAKRFKSSFYDCLHVEYAEGTKYFITKDKKLAKRAEVIYNFLNIRTGVYFLNKNKLELKKEYNLEISQ</sequence>
<evidence type="ECO:0008006" key="2">
    <source>
        <dbReference type="Google" id="ProtNLM"/>
    </source>
</evidence>
<comment type="caution">
    <text evidence="1">The sequence shown here is derived from an EMBL/GenBank/DDBJ whole genome shotgun (WGS) entry which is preliminary data.</text>
</comment>
<dbReference type="PATRIC" id="fig|1357398.3.peg.1882"/>
<accession>X7RWM2</accession>
<proteinExistence type="predicted"/>
<dbReference type="EMBL" id="JAOZ01000015">
    <property type="protein sequence ID" value="ETZ25488.1"/>
    <property type="molecule type" value="Genomic_DNA"/>
</dbReference>
<dbReference type="OrthoDB" id="1413206at2"/>
<protein>
    <recommendedName>
        <fullName evidence="2">PIN domain-containing protein</fullName>
    </recommendedName>
</protein>
<dbReference type="AlphaFoldDB" id="X7RWM2"/>
<organism evidence="1">
    <name type="scientific">Fusobacterium nucleatum 13_3C</name>
    <dbReference type="NCBI Taxonomy" id="1357398"/>
    <lineage>
        <taxon>Bacteria</taxon>
        <taxon>Fusobacteriati</taxon>
        <taxon>Fusobacteriota</taxon>
        <taxon>Fusobacteriia</taxon>
        <taxon>Fusobacteriales</taxon>
        <taxon>Fusobacteriaceae</taxon>
        <taxon>Fusobacterium</taxon>
    </lineage>
</organism>
<gene>
    <name evidence="1" type="ORF">HMPREF2085_01898</name>
</gene>
<evidence type="ECO:0000313" key="1">
    <source>
        <dbReference type="EMBL" id="ETZ25488.1"/>
    </source>
</evidence>
<dbReference type="HOGENOM" id="CLU_801129_0_0_0"/>
<name>X7RWM2_FUSNU</name>